<dbReference type="Proteomes" id="UP000198847">
    <property type="component" value="Unassembled WGS sequence"/>
</dbReference>
<dbReference type="STRING" id="112903.SAMN04490178_11360"/>
<keyword evidence="3" id="KW-1185">Reference proteome</keyword>
<sequence length="136" mass="15376">MIDKNTINRQHDEIKQLLAAIGGYRSLDNITENAFKISLLLGQLAGKINIHLLHEDKYVYPDLQKHQDAKVKEASLRFMREMGGLVNAFTAFKGKYMSAPAIKADPAGFMQERDLVFKAIAERIKKEDHSLYSLVG</sequence>
<evidence type="ECO:0000313" key="3">
    <source>
        <dbReference type="Proteomes" id="UP000198847"/>
    </source>
</evidence>
<evidence type="ECO:0000313" key="2">
    <source>
        <dbReference type="EMBL" id="SEP20716.1"/>
    </source>
</evidence>
<proteinExistence type="predicted"/>
<feature type="domain" description="Hemerythrin-like" evidence="1">
    <location>
        <begin position="6"/>
        <end position="134"/>
    </location>
</feature>
<evidence type="ECO:0000259" key="1">
    <source>
        <dbReference type="Pfam" id="PF01814"/>
    </source>
</evidence>
<gene>
    <name evidence="2" type="ORF">SAMN04490178_11360</name>
</gene>
<name>A0A1H8VZC4_9FIRM</name>
<reference evidence="2 3" key="1">
    <citation type="submission" date="2016-10" db="EMBL/GenBank/DDBJ databases">
        <authorList>
            <person name="de Groot N.N."/>
        </authorList>
    </citation>
    <scope>NUCLEOTIDE SEQUENCE [LARGE SCALE GENOMIC DNA]</scope>
    <source>
        <strain evidence="2 3">DSM 13305</strain>
    </source>
</reference>
<dbReference type="AlphaFoldDB" id="A0A1H8VZC4"/>
<dbReference type="Pfam" id="PF01814">
    <property type="entry name" value="Hemerythrin"/>
    <property type="match status" value="1"/>
</dbReference>
<dbReference type="EMBL" id="FODY01000013">
    <property type="protein sequence ID" value="SEP20716.1"/>
    <property type="molecule type" value="Genomic_DNA"/>
</dbReference>
<dbReference type="InterPro" id="IPR012312">
    <property type="entry name" value="Hemerythrin-like"/>
</dbReference>
<accession>A0A1H8VZC4</accession>
<dbReference type="RefSeq" id="WP_177173573.1">
    <property type="nucleotide sequence ID" value="NZ_FODY01000013.1"/>
</dbReference>
<organism evidence="2 3">
    <name type="scientific">Propionispora vibrioides</name>
    <dbReference type="NCBI Taxonomy" id="112903"/>
    <lineage>
        <taxon>Bacteria</taxon>
        <taxon>Bacillati</taxon>
        <taxon>Bacillota</taxon>
        <taxon>Negativicutes</taxon>
        <taxon>Selenomonadales</taxon>
        <taxon>Sporomusaceae</taxon>
        <taxon>Propionispora</taxon>
    </lineage>
</organism>
<protein>
    <submittedName>
        <fullName evidence="2">Hemerythrin HHE cation binding domain-containing protein</fullName>
    </submittedName>
</protein>